<dbReference type="PROSITE" id="PS50110">
    <property type="entry name" value="RESPONSE_REGULATORY"/>
    <property type="match status" value="1"/>
</dbReference>
<protein>
    <submittedName>
        <fullName evidence="10">Regulator</fullName>
    </submittedName>
</protein>
<evidence type="ECO:0000256" key="6">
    <source>
        <dbReference type="PROSITE-ProRule" id="PRU00169"/>
    </source>
</evidence>
<dbReference type="Gene3D" id="6.10.250.690">
    <property type="match status" value="1"/>
</dbReference>
<feature type="modified residue" description="4-aspartylphosphate" evidence="6">
    <location>
        <position position="65"/>
    </location>
</feature>
<evidence type="ECO:0000259" key="8">
    <source>
        <dbReference type="PROSITE" id="PS50110"/>
    </source>
</evidence>
<dbReference type="Pfam" id="PF00072">
    <property type="entry name" value="Response_reg"/>
    <property type="match status" value="1"/>
</dbReference>
<dbReference type="SMART" id="SM00862">
    <property type="entry name" value="Trans_reg_C"/>
    <property type="match status" value="1"/>
</dbReference>
<evidence type="ECO:0000259" key="9">
    <source>
        <dbReference type="PROSITE" id="PS51755"/>
    </source>
</evidence>
<proteinExistence type="predicted"/>
<reference evidence="10 11" key="1">
    <citation type="submission" date="2013-07" db="EMBL/GenBank/DDBJ databases">
        <title>Comparative Genomic and Metabolomic Analysis of Twelve Strains of Pseudoalteromonas luteoviolacea.</title>
        <authorList>
            <person name="Vynne N.G."/>
            <person name="Mansson M."/>
            <person name="Gram L."/>
        </authorList>
    </citation>
    <scope>NUCLEOTIDE SEQUENCE [LARGE SCALE GENOMIC DNA]</scope>
    <source>
        <strain evidence="10 11">DSM 6061</strain>
    </source>
</reference>
<gene>
    <name evidence="10" type="ORF">N475_19430</name>
</gene>
<feature type="domain" description="Response regulatory" evidence="8">
    <location>
        <begin position="16"/>
        <end position="130"/>
    </location>
</feature>
<dbReference type="GO" id="GO:0000156">
    <property type="term" value="F:phosphorelay response regulator activity"/>
    <property type="evidence" value="ECO:0007669"/>
    <property type="project" value="TreeGrafter"/>
</dbReference>
<dbReference type="Gene3D" id="1.10.10.10">
    <property type="entry name" value="Winged helix-like DNA-binding domain superfamily/Winged helix DNA-binding domain"/>
    <property type="match status" value="1"/>
</dbReference>
<evidence type="ECO:0000256" key="2">
    <source>
        <dbReference type="ARBA" id="ARBA00023012"/>
    </source>
</evidence>
<evidence type="ECO:0000256" key="1">
    <source>
        <dbReference type="ARBA" id="ARBA00022553"/>
    </source>
</evidence>
<dbReference type="CDD" id="cd00383">
    <property type="entry name" value="trans_reg_C"/>
    <property type="match status" value="1"/>
</dbReference>
<dbReference type="InterPro" id="IPR001789">
    <property type="entry name" value="Sig_transdc_resp-reg_receiver"/>
</dbReference>
<dbReference type="AlphaFoldDB" id="A0A161XUB7"/>
<dbReference type="PROSITE" id="PS51755">
    <property type="entry name" value="OMPR_PHOB"/>
    <property type="match status" value="1"/>
</dbReference>
<accession>A0A161XUB7</accession>
<dbReference type="SMART" id="SM00448">
    <property type="entry name" value="REC"/>
    <property type="match status" value="1"/>
</dbReference>
<dbReference type="Proteomes" id="UP000076643">
    <property type="component" value="Unassembled WGS sequence"/>
</dbReference>
<keyword evidence="4 7" id="KW-0238">DNA-binding</keyword>
<evidence type="ECO:0000256" key="3">
    <source>
        <dbReference type="ARBA" id="ARBA00023015"/>
    </source>
</evidence>
<sequence>MHNIDRDFCWSVRLKRLLIVEDNREIAGILFDYFESMGMEIDYADNGELGLKLASEHTFDIILLDLMLPRLSGLSICNKLRESGNNTPILMLTALDGREDILQGFEHGADDYLTKPFDLDILEARMHALIRRSNAEFVSQKLSYGDVSIDQKTRQAYRQGRFLALNPTTYTILELLLKKAPEVLTKEEIAFQLWQENDANNDVLRSHIYQLRTQLDKPFKHPVLVTVPKVGFRLEQTP</sequence>
<keyword evidence="5" id="KW-0804">Transcription</keyword>
<dbReference type="FunFam" id="3.40.50.2300:FF:000001">
    <property type="entry name" value="DNA-binding response regulator PhoB"/>
    <property type="match status" value="1"/>
</dbReference>
<dbReference type="GO" id="GO:0000976">
    <property type="term" value="F:transcription cis-regulatory region binding"/>
    <property type="evidence" value="ECO:0007669"/>
    <property type="project" value="TreeGrafter"/>
</dbReference>
<keyword evidence="2" id="KW-0902">Two-component regulatory system</keyword>
<comment type="caution">
    <text evidence="10">The sequence shown here is derived from an EMBL/GenBank/DDBJ whole genome shotgun (WGS) entry which is preliminary data.</text>
</comment>
<keyword evidence="3" id="KW-0805">Transcription regulation</keyword>
<evidence type="ECO:0000256" key="4">
    <source>
        <dbReference type="ARBA" id="ARBA00023125"/>
    </source>
</evidence>
<keyword evidence="1 6" id="KW-0597">Phosphoprotein</keyword>
<dbReference type="CDD" id="cd17574">
    <property type="entry name" value="REC_OmpR"/>
    <property type="match status" value="1"/>
</dbReference>
<evidence type="ECO:0000256" key="5">
    <source>
        <dbReference type="ARBA" id="ARBA00023163"/>
    </source>
</evidence>
<feature type="domain" description="OmpR/PhoB-type" evidence="9">
    <location>
        <begin position="139"/>
        <end position="236"/>
    </location>
</feature>
<dbReference type="InterPro" id="IPR039420">
    <property type="entry name" value="WalR-like"/>
</dbReference>
<dbReference type="Gene3D" id="3.40.50.2300">
    <property type="match status" value="1"/>
</dbReference>
<dbReference type="InterPro" id="IPR011006">
    <property type="entry name" value="CheY-like_superfamily"/>
</dbReference>
<keyword evidence="11" id="KW-1185">Reference proteome</keyword>
<feature type="DNA-binding region" description="OmpR/PhoB-type" evidence="7">
    <location>
        <begin position="139"/>
        <end position="236"/>
    </location>
</feature>
<dbReference type="SUPFAM" id="SSF52172">
    <property type="entry name" value="CheY-like"/>
    <property type="match status" value="1"/>
</dbReference>
<dbReference type="GO" id="GO:0006355">
    <property type="term" value="P:regulation of DNA-templated transcription"/>
    <property type="evidence" value="ECO:0007669"/>
    <property type="project" value="InterPro"/>
</dbReference>
<dbReference type="InterPro" id="IPR036388">
    <property type="entry name" value="WH-like_DNA-bd_sf"/>
</dbReference>
<evidence type="ECO:0000313" key="10">
    <source>
        <dbReference type="EMBL" id="KZN33920.1"/>
    </source>
</evidence>
<dbReference type="InterPro" id="IPR001867">
    <property type="entry name" value="OmpR/PhoB-type_DNA-bd"/>
</dbReference>
<dbReference type="Pfam" id="PF00486">
    <property type="entry name" value="Trans_reg_C"/>
    <property type="match status" value="1"/>
</dbReference>
<dbReference type="EMBL" id="AUYB01000120">
    <property type="protein sequence ID" value="KZN33920.1"/>
    <property type="molecule type" value="Genomic_DNA"/>
</dbReference>
<organism evidence="10 11">
    <name type="scientific">Pseudoalteromonas luteoviolacea DSM 6061</name>
    <dbReference type="NCBI Taxonomy" id="1365250"/>
    <lineage>
        <taxon>Bacteria</taxon>
        <taxon>Pseudomonadati</taxon>
        <taxon>Pseudomonadota</taxon>
        <taxon>Gammaproteobacteria</taxon>
        <taxon>Alteromonadales</taxon>
        <taxon>Pseudoalteromonadaceae</taxon>
        <taxon>Pseudoalteromonas</taxon>
    </lineage>
</organism>
<dbReference type="PANTHER" id="PTHR48111">
    <property type="entry name" value="REGULATOR OF RPOS"/>
    <property type="match status" value="1"/>
</dbReference>
<dbReference type="InterPro" id="IPR016032">
    <property type="entry name" value="Sig_transdc_resp-reg_C-effctor"/>
</dbReference>
<evidence type="ECO:0000313" key="11">
    <source>
        <dbReference type="Proteomes" id="UP000076643"/>
    </source>
</evidence>
<dbReference type="GO" id="GO:0005829">
    <property type="term" value="C:cytosol"/>
    <property type="evidence" value="ECO:0007669"/>
    <property type="project" value="TreeGrafter"/>
</dbReference>
<name>A0A161XUB7_9GAMM</name>
<dbReference type="PANTHER" id="PTHR48111:SF22">
    <property type="entry name" value="REGULATOR OF RPOS"/>
    <property type="match status" value="1"/>
</dbReference>
<dbReference type="GO" id="GO:0032993">
    <property type="term" value="C:protein-DNA complex"/>
    <property type="evidence" value="ECO:0007669"/>
    <property type="project" value="TreeGrafter"/>
</dbReference>
<dbReference type="PATRIC" id="fig|1365250.3.peg.3583"/>
<evidence type="ECO:0000256" key="7">
    <source>
        <dbReference type="PROSITE-ProRule" id="PRU01091"/>
    </source>
</evidence>
<dbReference type="SUPFAM" id="SSF46894">
    <property type="entry name" value="C-terminal effector domain of the bipartite response regulators"/>
    <property type="match status" value="1"/>
</dbReference>